<dbReference type="GO" id="GO:0050661">
    <property type="term" value="F:NADP binding"/>
    <property type="evidence" value="ECO:0007669"/>
    <property type="project" value="InterPro"/>
</dbReference>
<dbReference type="HOGENOM" id="CLU_006937_7_0_1"/>
<feature type="transmembrane region" description="Helical" evidence="5">
    <location>
        <begin position="512"/>
        <end position="531"/>
    </location>
</feature>
<dbReference type="eggNOG" id="KOG1399">
    <property type="taxonomic scope" value="Eukaryota"/>
</dbReference>
<evidence type="ECO:0000256" key="4">
    <source>
        <dbReference type="ARBA" id="ARBA00023002"/>
    </source>
</evidence>
<sequence length="556" mass="63346">MTDQKEVFIIGGGVSGLGMAVQLRRRLGHQNFTIFEKSDNIGGTWWHNRYPACACDIPSHFYSYSFHLKPDWTTTYPGRDELHDYFMSVAEKYDVIRRCKFNQMCLRMIWNQSRSLWECTFQDTVTGELTIREAAVVVSAVGTLDRPYIPEIPGAALFKGAAFHSARWDSSVKMEGKKVVVMGNGASATQFVPKLVEEVGPKGQVTQLVKGAHWWIKRGNPRYSESFKLAMKYIPFAARIYRVFLAWELESTFYSFFMTPNGAAMRNKIREATAGYIEKEAPAEYRDILKPDYEPGCKRRVNTLDYLKKLHAPNMHLVKDRAIRINEHEIETESGQVYAADVIIYATGFLTQRWLFPMEVRGIDGKDLQAAWDLAGGAEAYKGTVITDFPNFFILYGPNAATGQHSVIFHSECQINYSCRLLRPILKQKAKSIMVKPEAQKRDLTWVHGKLQGLVFNSGCQSWWMDPVTKKNTFIYPDPMFKYWLRTIFPIWSDFDIAQDGRPAKTTASSRFISILLLTLLGAAAMLVMNLKVEHLATGSIANVFVPTRHSLVTWN</sequence>
<organism evidence="6 7">
    <name type="scientific">Coniosporium apollinis (strain CBS 100218)</name>
    <name type="common">Rock-inhabiting black yeast</name>
    <dbReference type="NCBI Taxonomy" id="1168221"/>
    <lineage>
        <taxon>Eukaryota</taxon>
        <taxon>Fungi</taxon>
        <taxon>Dikarya</taxon>
        <taxon>Ascomycota</taxon>
        <taxon>Pezizomycotina</taxon>
        <taxon>Dothideomycetes</taxon>
        <taxon>Dothideomycetes incertae sedis</taxon>
        <taxon>Coniosporium</taxon>
    </lineage>
</organism>
<evidence type="ECO:0000256" key="2">
    <source>
        <dbReference type="ARBA" id="ARBA00022630"/>
    </source>
</evidence>
<dbReference type="GO" id="GO:0050660">
    <property type="term" value="F:flavin adenine dinucleotide binding"/>
    <property type="evidence" value="ECO:0007669"/>
    <property type="project" value="InterPro"/>
</dbReference>
<dbReference type="STRING" id="1168221.R7YX95"/>
<keyword evidence="5" id="KW-0812">Transmembrane</keyword>
<dbReference type="Pfam" id="PF00743">
    <property type="entry name" value="FMO-like"/>
    <property type="match status" value="1"/>
</dbReference>
<comment type="similarity">
    <text evidence="1">Belongs to the FAD-binding monooxygenase family.</text>
</comment>
<dbReference type="OrthoDB" id="3907501at2759"/>
<evidence type="ECO:0000256" key="3">
    <source>
        <dbReference type="ARBA" id="ARBA00022827"/>
    </source>
</evidence>
<protein>
    <recommendedName>
        <fullName evidence="8">L-ornithine N(5)-oxygenase</fullName>
    </recommendedName>
</protein>
<dbReference type="GeneID" id="19902990"/>
<dbReference type="InterPro" id="IPR020946">
    <property type="entry name" value="Flavin_mOase-like"/>
</dbReference>
<evidence type="ECO:0008006" key="8">
    <source>
        <dbReference type="Google" id="ProtNLM"/>
    </source>
</evidence>
<gene>
    <name evidence="6" type="ORF">W97_05679</name>
</gene>
<keyword evidence="5" id="KW-0472">Membrane</keyword>
<accession>R7YX95</accession>
<dbReference type="Proteomes" id="UP000016924">
    <property type="component" value="Unassembled WGS sequence"/>
</dbReference>
<dbReference type="OMA" id="PACACDI"/>
<dbReference type="PANTHER" id="PTHR42877:SF5">
    <property type="entry name" value="L-ORNITHINE N(5)-MONOOXYGENASE-RELATED"/>
    <property type="match status" value="1"/>
</dbReference>
<evidence type="ECO:0000313" key="7">
    <source>
        <dbReference type="Proteomes" id="UP000016924"/>
    </source>
</evidence>
<dbReference type="InterPro" id="IPR051209">
    <property type="entry name" value="FAD-bind_Monooxygenase_sf"/>
</dbReference>
<dbReference type="InterPro" id="IPR036188">
    <property type="entry name" value="FAD/NAD-bd_sf"/>
</dbReference>
<evidence type="ECO:0000256" key="5">
    <source>
        <dbReference type="SAM" id="Phobius"/>
    </source>
</evidence>
<evidence type="ECO:0000256" key="1">
    <source>
        <dbReference type="ARBA" id="ARBA00010139"/>
    </source>
</evidence>
<evidence type="ECO:0000313" key="6">
    <source>
        <dbReference type="EMBL" id="EON66286.1"/>
    </source>
</evidence>
<dbReference type="GO" id="GO:0004499">
    <property type="term" value="F:N,N-dimethylaniline monooxygenase activity"/>
    <property type="evidence" value="ECO:0007669"/>
    <property type="project" value="InterPro"/>
</dbReference>
<dbReference type="RefSeq" id="XP_007781603.1">
    <property type="nucleotide sequence ID" value="XM_007783413.1"/>
</dbReference>
<dbReference type="PANTHER" id="PTHR42877">
    <property type="entry name" value="L-ORNITHINE N(5)-MONOOXYGENASE-RELATED"/>
    <property type="match status" value="1"/>
</dbReference>
<keyword evidence="5" id="KW-1133">Transmembrane helix</keyword>
<dbReference type="EMBL" id="JH767579">
    <property type="protein sequence ID" value="EON66286.1"/>
    <property type="molecule type" value="Genomic_DNA"/>
</dbReference>
<dbReference type="AlphaFoldDB" id="R7YX95"/>
<proteinExistence type="inferred from homology"/>
<name>R7YX95_CONA1</name>
<dbReference type="SUPFAM" id="SSF51905">
    <property type="entry name" value="FAD/NAD(P)-binding domain"/>
    <property type="match status" value="2"/>
</dbReference>
<reference evidence="7" key="1">
    <citation type="submission" date="2012-06" db="EMBL/GenBank/DDBJ databases">
        <title>The genome sequence of Coniosporium apollinis CBS 100218.</title>
        <authorList>
            <consortium name="The Broad Institute Genome Sequencing Platform"/>
            <person name="Cuomo C."/>
            <person name="Gorbushina A."/>
            <person name="Noack S."/>
            <person name="Walker B."/>
            <person name="Young S.K."/>
            <person name="Zeng Q."/>
            <person name="Gargeya S."/>
            <person name="Fitzgerald M."/>
            <person name="Haas B."/>
            <person name="Abouelleil A."/>
            <person name="Alvarado L."/>
            <person name="Arachchi H.M."/>
            <person name="Berlin A.M."/>
            <person name="Chapman S.B."/>
            <person name="Goldberg J."/>
            <person name="Griggs A."/>
            <person name="Gujja S."/>
            <person name="Hansen M."/>
            <person name="Howarth C."/>
            <person name="Imamovic A."/>
            <person name="Larimer J."/>
            <person name="McCowan C."/>
            <person name="Montmayeur A."/>
            <person name="Murphy C."/>
            <person name="Neiman D."/>
            <person name="Pearson M."/>
            <person name="Priest M."/>
            <person name="Roberts A."/>
            <person name="Saif S."/>
            <person name="Shea T."/>
            <person name="Sisk P."/>
            <person name="Sykes S."/>
            <person name="Wortman J."/>
            <person name="Nusbaum C."/>
            <person name="Birren B."/>
        </authorList>
    </citation>
    <scope>NUCLEOTIDE SEQUENCE [LARGE SCALE GENOMIC DNA]</scope>
    <source>
        <strain evidence="7">CBS 100218</strain>
    </source>
</reference>
<keyword evidence="7" id="KW-1185">Reference proteome</keyword>
<dbReference type="Gene3D" id="3.50.50.60">
    <property type="entry name" value="FAD/NAD(P)-binding domain"/>
    <property type="match status" value="2"/>
</dbReference>
<keyword evidence="4" id="KW-0560">Oxidoreductase</keyword>
<keyword evidence="3" id="KW-0274">FAD</keyword>
<keyword evidence="2" id="KW-0285">Flavoprotein</keyword>